<dbReference type="PANTHER" id="PTHR43409">
    <property type="entry name" value="ANAEROBIC MAGNESIUM-PROTOPORPHYRIN IX MONOMETHYL ESTER CYCLASE-RELATED"/>
    <property type="match status" value="1"/>
</dbReference>
<dbReference type="InterPro" id="IPR058240">
    <property type="entry name" value="rSAM_sf"/>
</dbReference>
<protein>
    <submittedName>
        <fullName evidence="10">Radical SAM protein</fullName>
    </submittedName>
</protein>
<evidence type="ECO:0000256" key="7">
    <source>
        <dbReference type="ARBA" id="ARBA00023014"/>
    </source>
</evidence>
<keyword evidence="2" id="KW-0489">Methyltransferase</keyword>
<reference evidence="10 11" key="1">
    <citation type="submission" date="2023-03" db="EMBL/GenBank/DDBJ databases">
        <title>Draft genome sequence of type strain Streptomyces ferralitis JCM 14344.</title>
        <authorList>
            <person name="Klaysubun C."/>
            <person name="Duangmal K."/>
        </authorList>
    </citation>
    <scope>NUCLEOTIDE SEQUENCE [LARGE SCALE GENOMIC DNA]</scope>
    <source>
        <strain evidence="10 11">JCM 14344</strain>
    </source>
</reference>
<dbReference type="InterPro" id="IPR007197">
    <property type="entry name" value="rSAM"/>
</dbReference>
<dbReference type="SMART" id="SM00729">
    <property type="entry name" value="Elp3"/>
    <property type="match status" value="1"/>
</dbReference>
<dbReference type="Pfam" id="PF04055">
    <property type="entry name" value="Radical_SAM"/>
    <property type="match status" value="1"/>
</dbReference>
<evidence type="ECO:0000256" key="4">
    <source>
        <dbReference type="ARBA" id="ARBA00022691"/>
    </source>
</evidence>
<evidence type="ECO:0000313" key="10">
    <source>
        <dbReference type="EMBL" id="MDF2257322.1"/>
    </source>
</evidence>
<proteinExistence type="predicted"/>
<dbReference type="InterPro" id="IPR023404">
    <property type="entry name" value="rSAM_horseshoe"/>
</dbReference>
<dbReference type="InterPro" id="IPR034466">
    <property type="entry name" value="Methyltransferase_Class_B"/>
</dbReference>
<keyword evidence="4" id="KW-0949">S-adenosyl-L-methionine</keyword>
<keyword evidence="11" id="KW-1185">Reference proteome</keyword>
<name>A0ABT5Z0H1_9ACTN</name>
<dbReference type="Gene3D" id="3.40.50.280">
    <property type="entry name" value="Cobalamin-binding domain"/>
    <property type="match status" value="1"/>
</dbReference>
<dbReference type="EMBL" id="JARHTQ010000009">
    <property type="protein sequence ID" value="MDF2257322.1"/>
    <property type="molecule type" value="Genomic_DNA"/>
</dbReference>
<dbReference type="Pfam" id="PF02310">
    <property type="entry name" value="B12-binding"/>
    <property type="match status" value="1"/>
</dbReference>
<evidence type="ECO:0000256" key="3">
    <source>
        <dbReference type="ARBA" id="ARBA00022679"/>
    </source>
</evidence>
<evidence type="ECO:0000256" key="2">
    <source>
        <dbReference type="ARBA" id="ARBA00022603"/>
    </source>
</evidence>
<dbReference type="SFLD" id="SFLDG01082">
    <property type="entry name" value="B12-binding_domain_containing"/>
    <property type="match status" value="1"/>
</dbReference>
<accession>A0ABT5Z0H1</accession>
<dbReference type="InterPro" id="IPR006158">
    <property type="entry name" value="Cobalamin-bd"/>
</dbReference>
<organism evidence="10 11">
    <name type="scientific">Streptantibioticus ferralitis</name>
    <dbReference type="NCBI Taxonomy" id="236510"/>
    <lineage>
        <taxon>Bacteria</taxon>
        <taxon>Bacillati</taxon>
        <taxon>Actinomycetota</taxon>
        <taxon>Actinomycetes</taxon>
        <taxon>Kitasatosporales</taxon>
        <taxon>Streptomycetaceae</taxon>
        <taxon>Streptantibioticus</taxon>
    </lineage>
</organism>
<gene>
    <name evidence="10" type="ORF">P2L57_16765</name>
</gene>
<evidence type="ECO:0000256" key="1">
    <source>
        <dbReference type="ARBA" id="ARBA00001966"/>
    </source>
</evidence>
<keyword evidence="7" id="KW-0411">Iron-sulfur</keyword>
<keyword evidence="6" id="KW-0408">Iron</keyword>
<evidence type="ECO:0000256" key="5">
    <source>
        <dbReference type="ARBA" id="ARBA00022723"/>
    </source>
</evidence>
<evidence type="ECO:0000313" key="11">
    <source>
        <dbReference type="Proteomes" id="UP001220022"/>
    </source>
</evidence>
<evidence type="ECO:0000259" key="9">
    <source>
        <dbReference type="PROSITE" id="PS51918"/>
    </source>
</evidence>
<dbReference type="Proteomes" id="UP001220022">
    <property type="component" value="Unassembled WGS sequence"/>
</dbReference>
<dbReference type="SUPFAM" id="SSF102114">
    <property type="entry name" value="Radical SAM enzymes"/>
    <property type="match status" value="1"/>
</dbReference>
<dbReference type="CDD" id="cd01335">
    <property type="entry name" value="Radical_SAM"/>
    <property type="match status" value="1"/>
</dbReference>
<sequence>MPAQPSTTEHQPTAPDLITGADPDRVLDALFVNAPLRDYSLRPRVNDYTLPVLGLGYIATYAAHAGFNVGVLDAETHGLGIDQALAIINNARPRWVGMNLLAPTYELSARIAAGLALDIALMVGGHHAKAMPQRVLADARMSNLSALVLGEGETRVVALLDDAKRRAELPGVMWRDRLLGTNGTGIAPGKDTAKWLAPNVNELPFVDRAYLPQDPYRASDGRTEANIVGSRGCPYDCGFCGAAVSANPDIAIRTREPANIVDELDHLHAEFGTTAFRFVDDLFLGAARIIGPSMEAFTAHKIGDRYVWDATGRINVLHRAGDALLDILARNGLREVALGIESGSDRVLKAMDKRITAEMTETVTRRLLERGINVKGYFILGYPGEQPDDLDATVRHIHNLWKLADALPGNFRASVFEFRPYPGTPIWHQLTATGHDPDTLLAYADVDLTDHGADESLRDRDEFNFSVGIQFGGVPLPTIRATLAALSREQHARNRAKGAAA</sequence>
<dbReference type="SFLD" id="SFLDG01123">
    <property type="entry name" value="methyltransferase_(Class_B)"/>
    <property type="match status" value="1"/>
</dbReference>
<dbReference type="RefSeq" id="WP_275815166.1">
    <property type="nucleotide sequence ID" value="NZ_BAAANM010000016.1"/>
</dbReference>
<evidence type="ECO:0000259" key="8">
    <source>
        <dbReference type="PROSITE" id="PS51332"/>
    </source>
</evidence>
<feature type="domain" description="B12-binding" evidence="8">
    <location>
        <begin position="37"/>
        <end position="170"/>
    </location>
</feature>
<dbReference type="PROSITE" id="PS51918">
    <property type="entry name" value="RADICAL_SAM"/>
    <property type="match status" value="1"/>
</dbReference>
<comment type="cofactor">
    <cofactor evidence="1">
        <name>[4Fe-4S] cluster</name>
        <dbReference type="ChEBI" id="CHEBI:49883"/>
    </cofactor>
</comment>
<feature type="domain" description="Radical SAM core" evidence="9">
    <location>
        <begin position="219"/>
        <end position="466"/>
    </location>
</feature>
<dbReference type="PANTHER" id="PTHR43409:SF7">
    <property type="entry name" value="BLL1977 PROTEIN"/>
    <property type="match status" value="1"/>
</dbReference>
<comment type="caution">
    <text evidence="10">The sequence shown here is derived from an EMBL/GenBank/DDBJ whole genome shotgun (WGS) entry which is preliminary data.</text>
</comment>
<evidence type="ECO:0000256" key="6">
    <source>
        <dbReference type="ARBA" id="ARBA00023004"/>
    </source>
</evidence>
<dbReference type="Gene3D" id="3.80.30.20">
    <property type="entry name" value="tm_1862 like domain"/>
    <property type="match status" value="1"/>
</dbReference>
<keyword evidence="3" id="KW-0808">Transferase</keyword>
<dbReference type="InterPro" id="IPR006638">
    <property type="entry name" value="Elp3/MiaA/NifB-like_rSAM"/>
</dbReference>
<dbReference type="SFLD" id="SFLDS00029">
    <property type="entry name" value="Radical_SAM"/>
    <property type="match status" value="1"/>
</dbReference>
<keyword evidence="5" id="KW-0479">Metal-binding</keyword>
<dbReference type="PROSITE" id="PS51332">
    <property type="entry name" value="B12_BINDING"/>
    <property type="match status" value="1"/>
</dbReference>
<dbReference type="InterPro" id="IPR051198">
    <property type="entry name" value="BchE-like"/>
</dbReference>